<proteinExistence type="predicted"/>
<dbReference type="Proteomes" id="UP000446768">
    <property type="component" value="Unassembled WGS sequence"/>
</dbReference>
<evidence type="ECO:0000313" key="3">
    <source>
        <dbReference type="Proteomes" id="UP000446768"/>
    </source>
</evidence>
<feature type="compositionally biased region" description="Gly residues" evidence="1">
    <location>
        <begin position="188"/>
        <end position="208"/>
    </location>
</feature>
<gene>
    <name evidence="2" type="ORF">GJ700_23685</name>
</gene>
<dbReference type="AlphaFoldDB" id="A0A7X2LV82"/>
<evidence type="ECO:0000256" key="1">
    <source>
        <dbReference type="SAM" id="MobiDB-lite"/>
    </source>
</evidence>
<protein>
    <submittedName>
        <fullName evidence="2">Uncharacterized protein</fullName>
    </submittedName>
</protein>
<feature type="region of interest" description="Disordered" evidence="1">
    <location>
        <begin position="159"/>
        <end position="208"/>
    </location>
</feature>
<organism evidence="2 3">
    <name type="scientific">Pseudoduganella rivuli</name>
    <dbReference type="NCBI Taxonomy" id="2666085"/>
    <lineage>
        <taxon>Bacteria</taxon>
        <taxon>Pseudomonadati</taxon>
        <taxon>Pseudomonadota</taxon>
        <taxon>Betaproteobacteria</taxon>
        <taxon>Burkholderiales</taxon>
        <taxon>Oxalobacteraceae</taxon>
        <taxon>Telluria group</taxon>
        <taxon>Pseudoduganella</taxon>
    </lineage>
</organism>
<dbReference type="RefSeq" id="WP_154378569.1">
    <property type="nucleotide sequence ID" value="NZ_WKJJ01000016.1"/>
</dbReference>
<name>A0A7X2LV82_9BURK</name>
<evidence type="ECO:0000313" key="2">
    <source>
        <dbReference type="EMBL" id="MRV74718.1"/>
    </source>
</evidence>
<keyword evidence="3" id="KW-1185">Reference proteome</keyword>
<dbReference type="EMBL" id="WKJJ01000016">
    <property type="protein sequence ID" value="MRV74718.1"/>
    <property type="molecule type" value="Genomic_DNA"/>
</dbReference>
<reference evidence="2 3" key="1">
    <citation type="submission" date="2019-11" db="EMBL/GenBank/DDBJ databases">
        <title>Novel species isolated from a subtropical stream in China.</title>
        <authorList>
            <person name="Lu H."/>
        </authorList>
    </citation>
    <scope>NUCLEOTIDE SEQUENCE [LARGE SCALE GENOMIC DNA]</scope>
    <source>
        <strain evidence="2 3">FT92W</strain>
    </source>
</reference>
<accession>A0A7X2LV82</accession>
<sequence length="251" mass="24707">MHDIDRTTLEFGQEMGYEGEQFEFGQGEWGGETGLLSEAEEMELANELLSVTNEAELEQFLGGFLKKAANFAGNVIRSPVGQAVGGVLKGVAKKALPLAGGAIGGYFGGPLGAKIGSGLASAAGGALGLEAEGEMSGEDREFEGARTFVRLAADTVKGASQARGGDPRAVAQQAATAAARKHAPGLLTKGGGQCGAPSRGGMGRGGMGASGGMGAGGAGGMAGGIGGGNGGNGGSSGRWTRQGRTIVLYGA</sequence>
<feature type="compositionally biased region" description="Low complexity" evidence="1">
    <location>
        <begin position="169"/>
        <end position="178"/>
    </location>
</feature>
<comment type="caution">
    <text evidence="2">The sequence shown here is derived from an EMBL/GenBank/DDBJ whole genome shotgun (WGS) entry which is preliminary data.</text>
</comment>